<dbReference type="EMBL" id="BAUU01000001">
    <property type="protein sequence ID" value="GAE28804.1"/>
    <property type="molecule type" value="Genomic_DNA"/>
</dbReference>
<keyword evidence="1" id="KW-1133">Transmembrane helix</keyword>
<dbReference type="STRING" id="1236971.JCM9152_138"/>
<dbReference type="Proteomes" id="UP000018895">
    <property type="component" value="Unassembled WGS sequence"/>
</dbReference>
<keyword evidence="1" id="KW-0812">Transmembrane</keyword>
<reference evidence="2" key="1">
    <citation type="journal article" date="2014" name="Genome Announc.">
        <title>Draft Genome Sequences of Three Alkaliphilic Bacillus Strains, Bacillus wakoensis JCM 9140T, Bacillus akibai JCM 9157T, and Bacillus hemicellulosilyticus JCM 9152T.</title>
        <authorList>
            <person name="Yuki M."/>
            <person name="Oshima K."/>
            <person name="Suda W."/>
            <person name="Oshida Y."/>
            <person name="Kitamura K."/>
            <person name="Iida T."/>
            <person name="Hattori M."/>
            <person name="Ohkuma M."/>
        </authorList>
    </citation>
    <scope>NUCLEOTIDE SEQUENCE [LARGE SCALE GENOMIC DNA]</scope>
    <source>
        <strain evidence="2">JCM 9152</strain>
    </source>
</reference>
<accession>W4QBM5</accession>
<dbReference type="AlphaFoldDB" id="W4QBM5"/>
<gene>
    <name evidence="2" type="ORF">JCM9152_138</name>
</gene>
<name>W4QBM5_9BACI</name>
<evidence type="ECO:0000313" key="2">
    <source>
        <dbReference type="EMBL" id="GAE28804.1"/>
    </source>
</evidence>
<dbReference type="RefSeq" id="WP_035339770.1">
    <property type="nucleotide sequence ID" value="NZ_BAUU01000001.1"/>
</dbReference>
<sequence>MLEFVQNHEEMFIIAYCFILLWINIDYLREHKQIKEGLKGIQSEDELDLNPHSFSIFVLIFTFNFFRRWFIYIIAVLVTESLVVAIITCILFIISLYDCLFHNRLEKVKTSKIALYLAIIDTVLIAVFVCYLFI</sequence>
<keyword evidence="1" id="KW-0472">Membrane</keyword>
<proteinExistence type="predicted"/>
<feature type="transmembrane region" description="Helical" evidence="1">
    <location>
        <begin position="72"/>
        <end position="101"/>
    </location>
</feature>
<evidence type="ECO:0000313" key="3">
    <source>
        <dbReference type="Proteomes" id="UP000018895"/>
    </source>
</evidence>
<organism evidence="2 3">
    <name type="scientific">Halalkalibacter hemicellulosilyticusJCM 9152</name>
    <dbReference type="NCBI Taxonomy" id="1236971"/>
    <lineage>
        <taxon>Bacteria</taxon>
        <taxon>Bacillati</taxon>
        <taxon>Bacillota</taxon>
        <taxon>Bacilli</taxon>
        <taxon>Bacillales</taxon>
        <taxon>Bacillaceae</taxon>
        <taxon>Halalkalibacter</taxon>
    </lineage>
</organism>
<dbReference type="OrthoDB" id="2451685at2"/>
<protein>
    <submittedName>
        <fullName evidence="2">Uncharacterized protein</fullName>
    </submittedName>
</protein>
<comment type="caution">
    <text evidence="2">The sequence shown here is derived from an EMBL/GenBank/DDBJ whole genome shotgun (WGS) entry which is preliminary data.</text>
</comment>
<evidence type="ECO:0000256" key="1">
    <source>
        <dbReference type="SAM" id="Phobius"/>
    </source>
</evidence>
<feature type="transmembrane region" description="Helical" evidence="1">
    <location>
        <begin position="113"/>
        <end position="133"/>
    </location>
</feature>
<keyword evidence="3" id="KW-1185">Reference proteome</keyword>
<feature type="transmembrane region" description="Helical" evidence="1">
    <location>
        <begin position="12"/>
        <end position="28"/>
    </location>
</feature>